<name>A0AAD7JF34_9AGAR</name>
<reference evidence="1" key="1">
    <citation type="submission" date="2023-03" db="EMBL/GenBank/DDBJ databases">
        <title>Massive genome expansion in bonnet fungi (Mycena s.s.) driven by repeated elements and novel gene families across ecological guilds.</title>
        <authorList>
            <consortium name="Lawrence Berkeley National Laboratory"/>
            <person name="Harder C.B."/>
            <person name="Miyauchi S."/>
            <person name="Viragh M."/>
            <person name="Kuo A."/>
            <person name="Thoen E."/>
            <person name="Andreopoulos B."/>
            <person name="Lu D."/>
            <person name="Skrede I."/>
            <person name="Drula E."/>
            <person name="Henrissat B."/>
            <person name="Morin E."/>
            <person name="Kohler A."/>
            <person name="Barry K."/>
            <person name="LaButti K."/>
            <person name="Morin E."/>
            <person name="Salamov A."/>
            <person name="Lipzen A."/>
            <person name="Mereny Z."/>
            <person name="Hegedus B."/>
            <person name="Baldrian P."/>
            <person name="Stursova M."/>
            <person name="Weitz H."/>
            <person name="Taylor A."/>
            <person name="Grigoriev I.V."/>
            <person name="Nagy L.G."/>
            <person name="Martin F."/>
            <person name="Kauserud H."/>
        </authorList>
    </citation>
    <scope>NUCLEOTIDE SEQUENCE</scope>
    <source>
        <strain evidence="1">CBHHK182m</strain>
    </source>
</reference>
<accession>A0AAD7JF34</accession>
<dbReference type="EMBL" id="JARKIB010000031">
    <property type="protein sequence ID" value="KAJ7763034.1"/>
    <property type="molecule type" value="Genomic_DNA"/>
</dbReference>
<dbReference type="AlphaFoldDB" id="A0AAD7JF34"/>
<protein>
    <submittedName>
        <fullName evidence="1">Uncharacterized protein</fullName>
    </submittedName>
</protein>
<evidence type="ECO:0000313" key="2">
    <source>
        <dbReference type="Proteomes" id="UP001215598"/>
    </source>
</evidence>
<sequence length="100" mass="11116">MVCFLCQPEKFFKYNTKFIEDATGCEVDTTTSCGINGGEEQLETLVFKPDTDTGSNDQIRVSTATYLRKFNYQGPPGIPGTLAFLTWPGVPYVPEFNTIC</sequence>
<gene>
    <name evidence="1" type="ORF">B0H16DRAFT_1455467</name>
</gene>
<comment type="caution">
    <text evidence="1">The sequence shown here is derived from an EMBL/GenBank/DDBJ whole genome shotgun (WGS) entry which is preliminary data.</text>
</comment>
<evidence type="ECO:0000313" key="1">
    <source>
        <dbReference type="EMBL" id="KAJ7763034.1"/>
    </source>
</evidence>
<proteinExistence type="predicted"/>
<organism evidence="1 2">
    <name type="scientific">Mycena metata</name>
    <dbReference type="NCBI Taxonomy" id="1033252"/>
    <lineage>
        <taxon>Eukaryota</taxon>
        <taxon>Fungi</taxon>
        <taxon>Dikarya</taxon>
        <taxon>Basidiomycota</taxon>
        <taxon>Agaricomycotina</taxon>
        <taxon>Agaricomycetes</taxon>
        <taxon>Agaricomycetidae</taxon>
        <taxon>Agaricales</taxon>
        <taxon>Marasmiineae</taxon>
        <taxon>Mycenaceae</taxon>
        <taxon>Mycena</taxon>
    </lineage>
</organism>
<keyword evidence="2" id="KW-1185">Reference proteome</keyword>
<dbReference type="Proteomes" id="UP001215598">
    <property type="component" value="Unassembled WGS sequence"/>
</dbReference>